<dbReference type="OrthoDB" id="9782542at2"/>
<dbReference type="PANTHER" id="PTHR33392">
    <property type="entry name" value="POLYISOPRENYL-TEICHOIC ACID--PEPTIDOGLYCAN TEICHOIC ACID TRANSFERASE TAGU"/>
    <property type="match status" value="1"/>
</dbReference>
<sequence length="376" mass="40336">MTDTSPRHPSPSSAATPPEPAEPAEPASSPTDTASPRRFSRGWKIALFSVLGLILFLVVGTAAAGLWVRHALGSNVETFADPFAGLTTRAPQQAVQKGQEPATNFLVLGTDSRISAGDPSQWEIGAQRTDAIMIVQVSGDRKSVSVMSIPRDSWVDIPGHGQAKINAAYSYGGPTLTIQTVEQLTGIHIDHFIVADFESFKTLTDEIGGVTINLKTPQNLAGTDFNAGAQVLNGEQALAYTRERKTLPNGDFDRVNRQQAWMRAIVAQVLNNGTLSDPKKLYSFLHAVTGTMAVDEGFTIDEMQSLALGMRGVRSKNIKFMTVPAIGASASEDGQSIVELDPDRDGPLFEAFRTDTVEDYLEANPDAAELLPATVN</sequence>
<dbReference type="RefSeq" id="WP_008732862.1">
    <property type="nucleotide sequence ID" value="NZ_AKFT01000183.1"/>
</dbReference>
<dbReference type="NCBIfam" id="TIGR00350">
    <property type="entry name" value="lytR_cpsA_psr"/>
    <property type="match status" value="1"/>
</dbReference>
<dbReference type="Proteomes" id="UP000002941">
    <property type="component" value="Unassembled WGS sequence"/>
</dbReference>
<evidence type="ECO:0000256" key="3">
    <source>
        <dbReference type="SAM" id="Phobius"/>
    </source>
</evidence>
<dbReference type="AlphaFoldDB" id="J0N3M7"/>
<organism evidence="5 6">
    <name type="scientific">Actinomyces massiliensis F0489</name>
    <dbReference type="NCBI Taxonomy" id="1125718"/>
    <lineage>
        <taxon>Bacteria</taxon>
        <taxon>Bacillati</taxon>
        <taxon>Actinomycetota</taxon>
        <taxon>Actinomycetes</taxon>
        <taxon>Actinomycetales</taxon>
        <taxon>Actinomycetaceae</taxon>
        <taxon>Actinomyces</taxon>
    </lineage>
</organism>
<proteinExistence type="inferred from homology"/>
<accession>J0N3M7</accession>
<dbReference type="InterPro" id="IPR004474">
    <property type="entry name" value="LytR_CpsA_psr"/>
</dbReference>
<dbReference type="PATRIC" id="fig|1125718.3.peg.2361"/>
<comment type="caution">
    <text evidence="5">The sequence shown here is derived from an EMBL/GenBank/DDBJ whole genome shotgun (WGS) entry which is preliminary data.</text>
</comment>
<dbReference type="PANTHER" id="PTHR33392:SF6">
    <property type="entry name" value="POLYISOPRENYL-TEICHOIC ACID--PEPTIDOGLYCAN TEICHOIC ACID TRANSFERASE TAGU"/>
    <property type="match status" value="1"/>
</dbReference>
<gene>
    <name evidence="5" type="ORF">HMPREF1318_1120</name>
</gene>
<keyword evidence="3" id="KW-0812">Transmembrane</keyword>
<dbReference type="eggNOG" id="COG1316">
    <property type="taxonomic scope" value="Bacteria"/>
</dbReference>
<evidence type="ECO:0000259" key="4">
    <source>
        <dbReference type="Pfam" id="PF03816"/>
    </source>
</evidence>
<feature type="domain" description="Cell envelope-related transcriptional attenuator" evidence="4">
    <location>
        <begin position="128"/>
        <end position="269"/>
    </location>
</feature>
<evidence type="ECO:0000313" key="5">
    <source>
        <dbReference type="EMBL" id="EJF38997.1"/>
    </source>
</evidence>
<feature type="region of interest" description="Disordered" evidence="2">
    <location>
        <begin position="1"/>
        <end position="36"/>
    </location>
</feature>
<evidence type="ECO:0000256" key="2">
    <source>
        <dbReference type="SAM" id="MobiDB-lite"/>
    </source>
</evidence>
<dbReference type="Pfam" id="PF03816">
    <property type="entry name" value="LytR_cpsA_psr"/>
    <property type="match status" value="1"/>
</dbReference>
<keyword evidence="6" id="KW-1185">Reference proteome</keyword>
<keyword evidence="3" id="KW-0472">Membrane</keyword>
<protein>
    <recommendedName>
        <fullName evidence="4">Cell envelope-related transcriptional attenuator domain-containing protein</fullName>
    </recommendedName>
</protein>
<dbReference type="EMBL" id="AKFT01000183">
    <property type="protein sequence ID" value="EJF38997.1"/>
    <property type="molecule type" value="Genomic_DNA"/>
</dbReference>
<evidence type="ECO:0000256" key="1">
    <source>
        <dbReference type="ARBA" id="ARBA00006068"/>
    </source>
</evidence>
<comment type="similarity">
    <text evidence="1">Belongs to the LytR/CpsA/Psr (LCP) family.</text>
</comment>
<name>J0N3M7_9ACTO</name>
<feature type="transmembrane region" description="Helical" evidence="3">
    <location>
        <begin position="45"/>
        <end position="68"/>
    </location>
</feature>
<reference evidence="5 6" key="1">
    <citation type="submission" date="2012-05" db="EMBL/GenBank/DDBJ databases">
        <authorList>
            <person name="Harkins D.M."/>
            <person name="Madupu R."/>
            <person name="Durkin A.S."/>
            <person name="Torralba M."/>
            <person name="Methe B."/>
            <person name="Sutton G.G."/>
            <person name="Nelson K.E."/>
        </authorList>
    </citation>
    <scope>NUCLEOTIDE SEQUENCE [LARGE SCALE GENOMIC DNA]</scope>
    <source>
        <strain evidence="5 6">F0489</strain>
    </source>
</reference>
<keyword evidence="3" id="KW-1133">Transmembrane helix</keyword>
<dbReference type="Gene3D" id="3.40.630.190">
    <property type="entry name" value="LCP protein"/>
    <property type="match status" value="1"/>
</dbReference>
<dbReference type="InterPro" id="IPR050922">
    <property type="entry name" value="LytR/CpsA/Psr_CW_biosynth"/>
</dbReference>
<evidence type="ECO:0000313" key="6">
    <source>
        <dbReference type="Proteomes" id="UP000002941"/>
    </source>
</evidence>